<evidence type="ECO:0000313" key="9">
    <source>
        <dbReference type="EMBL" id="KAG2209868.1"/>
    </source>
</evidence>
<dbReference type="Pfam" id="PF17917">
    <property type="entry name" value="RT_RNaseH"/>
    <property type="match status" value="1"/>
</dbReference>
<keyword evidence="5" id="KW-0378">Hydrolase</keyword>
<keyword evidence="10" id="KW-1185">Reference proteome</keyword>
<organism evidence="9 10">
    <name type="scientific">Circinella minor</name>
    <dbReference type="NCBI Taxonomy" id="1195481"/>
    <lineage>
        <taxon>Eukaryota</taxon>
        <taxon>Fungi</taxon>
        <taxon>Fungi incertae sedis</taxon>
        <taxon>Mucoromycota</taxon>
        <taxon>Mucoromycotina</taxon>
        <taxon>Mucoromycetes</taxon>
        <taxon>Mucorales</taxon>
        <taxon>Lichtheimiaceae</taxon>
        <taxon>Circinella</taxon>
    </lineage>
</organism>
<keyword evidence="1" id="KW-0808">Transferase</keyword>
<dbReference type="FunFam" id="3.30.70.270:FF:000020">
    <property type="entry name" value="Transposon Tf2-6 polyprotein-like Protein"/>
    <property type="match status" value="1"/>
</dbReference>
<dbReference type="OrthoDB" id="2208902at2759"/>
<evidence type="ECO:0000259" key="7">
    <source>
        <dbReference type="Pfam" id="PF17917"/>
    </source>
</evidence>
<name>A0A8H7RFV1_9FUNG</name>
<evidence type="ECO:0000256" key="5">
    <source>
        <dbReference type="ARBA" id="ARBA00022801"/>
    </source>
</evidence>
<feature type="non-terminal residue" evidence="9">
    <location>
        <position position="1"/>
    </location>
</feature>
<dbReference type="AlphaFoldDB" id="A0A8H7RFV1"/>
<keyword evidence="4" id="KW-0255">Endonuclease</keyword>
<evidence type="ECO:0000256" key="6">
    <source>
        <dbReference type="ARBA" id="ARBA00022918"/>
    </source>
</evidence>
<dbReference type="GO" id="GO:0003964">
    <property type="term" value="F:RNA-directed DNA polymerase activity"/>
    <property type="evidence" value="ECO:0007669"/>
    <property type="project" value="UniProtKB-KW"/>
</dbReference>
<dbReference type="Gene3D" id="3.30.70.270">
    <property type="match status" value="1"/>
</dbReference>
<evidence type="ECO:0000256" key="1">
    <source>
        <dbReference type="ARBA" id="ARBA00022679"/>
    </source>
</evidence>
<evidence type="ECO:0000313" key="10">
    <source>
        <dbReference type="Proteomes" id="UP000646827"/>
    </source>
</evidence>
<dbReference type="EMBL" id="JAEPRB010000956">
    <property type="protein sequence ID" value="KAG2209868.1"/>
    <property type="molecule type" value="Genomic_DNA"/>
</dbReference>
<feature type="domain" description="Integrase zinc-binding" evidence="8">
    <location>
        <begin position="285"/>
        <end position="334"/>
    </location>
</feature>
<protein>
    <submittedName>
        <fullName evidence="9">Uncharacterized protein</fullName>
    </submittedName>
</protein>
<reference evidence="9 10" key="1">
    <citation type="submission" date="2020-12" db="EMBL/GenBank/DDBJ databases">
        <title>Metabolic potential, ecology and presence of endohyphal bacteria is reflected in genomic diversity of Mucoromycotina.</title>
        <authorList>
            <person name="Muszewska A."/>
            <person name="Okrasinska A."/>
            <person name="Steczkiewicz K."/>
            <person name="Drgas O."/>
            <person name="Orlowska M."/>
            <person name="Perlinska-Lenart U."/>
            <person name="Aleksandrzak-Piekarczyk T."/>
            <person name="Szatraj K."/>
            <person name="Zielenkiewicz U."/>
            <person name="Pilsyk S."/>
            <person name="Malc E."/>
            <person name="Mieczkowski P."/>
            <person name="Kruszewska J.S."/>
            <person name="Biernat P."/>
            <person name="Pawlowska J."/>
        </authorList>
    </citation>
    <scope>NUCLEOTIDE SEQUENCE [LARGE SCALE GENOMIC DNA]</scope>
    <source>
        <strain evidence="9 10">CBS 142.35</strain>
    </source>
</reference>
<dbReference type="GO" id="GO:0004519">
    <property type="term" value="F:endonuclease activity"/>
    <property type="evidence" value="ECO:0007669"/>
    <property type="project" value="UniProtKB-KW"/>
</dbReference>
<keyword evidence="3" id="KW-0540">Nuclease</keyword>
<feature type="domain" description="Reverse transcriptase RNase H-like" evidence="7">
    <location>
        <begin position="76"/>
        <end position="179"/>
    </location>
</feature>
<dbReference type="CDD" id="cd09274">
    <property type="entry name" value="RNase_HI_RT_Ty3"/>
    <property type="match status" value="1"/>
</dbReference>
<dbReference type="InterPro" id="IPR043502">
    <property type="entry name" value="DNA/RNA_pol_sf"/>
</dbReference>
<dbReference type="Proteomes" id="UP000646827">
    <property type="component" value="Unassembled WGS sequence"/>
</dbReference>
<dbReference type="FunFam" id="3.10.20.370:FF:000001">
    <property type="entry name" value="Retrovirus-related Pol polyprotein from transposon 17.6-like protein"/>
    <property type="match status" value="1"/>
</dbReference>
<dbReference type="InterPro" id="IPR041373">
    <property type="entry name" value="RT_RNaseH"/>
</dbReference>
<dbReference type="SUPFAM" id="SSF56672">
    <property type="entry name" value="DNA/RNA polymerases"/>
    <property type="match status" value="1"/>
</dbReference>
<sequence>MQNFPRPNNKTSVRAFISLAGFYRQHIHMYSEITSVLNDLLKKSKTFVWEERHEKAFKSVKDALTKAVTLKFPETTKRYKLYTDASDLAIGAVLTQWDEELKEERPVRFLSRNLQAAELAYPTVEKELLAVVYSMKKLRKYLLDKTFDLYTDNTAVRYLLCKTDPSQRLQRWIMAVQEYQFRIYHIPGKQNVGADFMSRYPPEKENDREDQEEIFDGLYPAWFISSEGQGRVYEEYLNEIFIYLLKGNQDVKDEIKTKSRKYKIADNHLYRILGDRTVIIPYIEERSRTLTEIHEGHGHFGQDASWARLFTSYWWPSTYQDVRNHVKGCHECQIFSAMPIKTQAIIEQLNTTQDG</sequence>
<dbReference type="InterPro" id="IPR050951">
    <property type="entry name" value="Retrovirus_Pol_polyprotein"/>
</dbReference>
<accession>A0A8H7RFV1</accession>
<evidence type="ECO:0000256" key="2">
    <source>
        <dbReference type="ARBA" id="ARBA00022695"/>
    </source>
</evidence>
<evidence type="ECO:0000256" key="3">
    <source>
        <dbReference type="ARBA" id="ARBA00022722"/>
    </source>
</evidence>
<proteinExistence type="predicted"/>
<dbReference type="PANTHER" id="PTHR37984">
    <property type="entry name" value="PROTEIN CBG26694"/>
    <property type="match status" value="1"/>
</dbReference>
<evidence type="ECO:0000259" key="8">
    <source>
        <dbReference type="Pfam" id="PF17921"/>
    </source>
</evidence>
<keyword evidence="2" id="KW-0548">Nucleotidyltransferase</keyword>
<dbReference type="InterPro" id="IPR041588">
    <property type="entry name" value="Integrase_H2C2"/>
</dbReference>
<comment type="caution">
    <text evidence="9">The sequence shown here is derived from an EMBL/GenBank/DDBJ whole genome shotgun (WGS) entry which is preliminary data.</text>
</comment>
<dbReference type="Gene3D" id="1.10.340.70">
    <property type="match status" value="1"/>
</dbReference>
<dbReference type="GO" id="GO:0016787">
    <property type="term" value="F:hydrolase activity"/>
    <property type="evidence" value="ECO:0007669"/>
    <property type="project" value="UniProtKB-KW"/>
</dbReference>
<gene>
    <name evidence="9" type="ORF">INT45_013585</name>
</gene>
<dbReference type="PANTHER" id="PTHR37984:SF5">
    <property type="entry name" value="PROTEIN NYNRIN-LIKE"/>
    <property type="match status" value="1"/>
</dbReference>
<dbReference type="Pfam" id="PF17921">
    <property type="entry name" value="Integrase_H2C2"/>
    <property type="match status" value="1"/>
</dbReference>
<evidence type="ECO:0000256" key="4">
    <source>
        <dbReference type="ARBA" id="ARBA00022759"/>
    </source>
</evidence>
<dbReference type="InterPro" id="IPR043128">
    <property type="entry name" value="Rev_trsase/Diguanyl_cyclase"/>
</dbReference>
<keyword evidence="6" id="KW-0695">RNA-directed DNA polymerase</keyword>